<dbReference type="Pfam" id="PF19268">
    <property type="entry name" value="CIS_TMP"/>
    <property type="match status" value="2"/>
</dbReference>
<organism evidence="2 3">
    <name type="scientific">Pelobacter propionicus (strain DSM 2379 / NBRC 103807 / OttBd1)</name>
    <dbReference type="NCBI Taxonomy" id="338966"/>
    <lineage>
        <taxon>Bacteria</taxon>
        <taxon>Pseudomonadati</taxon>
        <taxon>Thermodesulfobacteriota</taxon>
        <taxon>Desulfuromonadia</taxon>
        <taxon>Desulfuromonadales</taxon>
        <taxon>Desulfuromonadaceae</taxon>
        <taxon>Pelobacter</taxon>
    </lineage>
</organism>
<dbReference type="HOGENOM" id="CLU_264274_0_0_7"/>
<feature type="compositionally biased region" description="Basic and acidic residues" evidence="1">
    <location>
        <begin position="1084"/>
        <end position="1094"/>
    </location>
</feature>
<dbReference type="InterPro" id="IPR045538">
    <property type="entry name" value="CIS_TMP"/>
</dbReference>
<feature type="compositionally biased region" description="Basic and acidic residues" evidence="1">
    <location>
        <begin position="1057"/>
        <end position="1071"/>
    </location>
</feature>
<dbReference type="AlphaFoldDB" id="A1AKX7"/>
<feature type="region of interest" description="Disordered" evidence="1">
    <location>
        <begin position="1027"/>
        <end position="1094"/>
    </location>
</feature>
<dbReference type="OrthoDB" id="499748at2"/>
<dbReference type="STRING" id="338966.Ppro_0363"/>
<reference evidence="2 3" key="1">
    <citation type="submission" date="2006-10" db="EMBL/GenBank/DDBJ databases">
        <title>Complete sequence of chromosome of Pelobacter propionicus DSM 2379.</title>
        <authorList>
            <consortium name="US DOE Joint Genome Institute"/>
            <person name="Copeland A."/>
            <person name="Lucas S."/>
            <person name="Lapidus A."/>
            <person name="Barry K."/>
            <person name="Detter J.C."/>
            <person name="Glavina del Rio T."/>
            <person name="Hammon N."/>
            <person name="Israni S."/>
            <person name="Dalin E."/>
            <person name="Tice H."/>
            <person name="Pitluck S."/>
            <person name="Saunders E."/>
            <person name="Brettin T."/>
            <person name="Bruce D."/>
            <person name="Han C."/>
            <person name="Tapia R."/>
            <person name="Schmutz J."/>
            <person name="Larimer F."/>
            <person name="Land M."/>
            <person name="Hauser L."/>
            <person name="Kyrpides N."/>
            <person name="Kim E."/>
            <person name="Lovley D."/>
            <person name="Richardson P."/>
        </authorList>
    </citation>
    <scope>NUCLEOTIDE SEQUENCE [LARGE SCALE GENOMIC DNA]</scope>
    <source>
        <strain evidence="3">DSM 2379 / NBRC 103807 / OttBd1</strain>
    </source>
</reference>
<dbReference type="eggNOG" id="COG4942">
    <property type="taxonomic scope" value="Bacteria"/>
</dbReference>
<proteinExistence type="predicted"/>
<sequence length="1266" mass="141853">MTAAHMVENALFQVSFPSEEAAFEQQEELRSFASGLALEIVDEVFTRLAPPAGVLRIDRLDIDLGSIGSDGWSEAAGERLRERLEAALRENLLHGGEARAGCRVIPPGEHGRERLEYFLATGCIPWNADLADGRTMEELTEQLLSCDATSLRRLLGDRLRQERTVARIVRQFGEHVAADLARMLAPGQTIWSRSLRELFSTALASLPSTVERRDVWETILLSLLDQREQSDVPVTDMRTGTGHLPDHDDSATRGSLRTRLEEALTTGHAEVIKDDWQELLRNRPALLRKLLRRKGADGDALRRIAEGFPPAMLRDLVRLLEPLESAFVEEIAASPELFRRACEQRPEETSTTRARLWEFTLAYLLVERGGQFNRRAYLERLVRRMAARCSIRFTDLLDALATILGEAEAPGMLKRQMLEFLLELGGKDGVKSSPAADAVRDEAISRARLLGELLNRAIVRGEPDTLAEVWEELAGDFPALVIEILGRRGRESAARRRMAEQFPETVLRGMAGILEPRESGFIVELTARGELFRRATAEPEGSERMYRSRLWEFTLAYLLCERGGRFNRRAYLEGVVRGMAARSNSGYIPLLVSLTALLEASPKPGRLKHEMFSLLGELAREAGAGRPPGEQRREERGEAPEEALIRLRLREAFASGSAVGLESFWRATLHEHPGLILETLAEFCGRGESLRKMAEGFPEPLLEELVRMLEPREGGFVRGITGQPELFRRAADGRTESAKTLKSGLWQVTLAYLLVERGSRFNKLAYLESLVRAMAARGNRAYLELLDSLAMALEEARETGTPHAELRSILHQLRLKSAPRQPEKRRDSGRRARDSREPERKNGETRTVPEAVIRELIRHRPQLCRTMVKALATRRGYSERIIDLFPARLLLPLCSLSRGKDWRRVLLCTELATEILLTAVVAESGRLHGLARRFLFSHLFGRRSGLPLDEYVDALIRHLAEQTGRSYDRGFRELLLRQRREGLPPLRRRVERQILAIIAGKGGAVPAPPDSTAKPLHGMREQAALTRTARLPLPVTDADDGSAPPSRAHQPQVAGESRGEGGSRRKQRQDEEASPTSVIAPGRKTVEAEPGVKGEQDEFREDLYVVNAGQVLAAPYLTRLFSMLGLLEGKGFRDRDAAERGIHLLQFMVHGDSGAPEYLLALNKLLCGVPTGEPIGREVRLEPAEEECVEGLLHAMIATWSAIGSTSLAGLRESFLQREGRLRLKDDAWSLLVAPRPFDMLLDRIPWGFSTIRHPWMGRALYVEWR</sequence>
<feature type="region of interest" description="Disordered" evidence="1">
    <location>
        <begin position="817"/>
        <end position="846"/>
    </location>
</feature>
<evidence type="ECO:0000256" key="1">
    <source>
        <dbReference type="SAM" id="MobiDB-lite"/>
    </source>
</evidence>
<dbReference type="EMBL" id="CP000482">
    <property type="protein sequence ID" value="ABK97997.1"/>
    <property type="molecule type" value="Genomic_DNA"/>
</dbReference>
<keyword evidence="3" id="KW-1185">Reference proteome</keyword>
<evidence type="ECO:0000313" key="3">
    <source>
        <dbReference type="Proteomes" id="UP000006732"/>
    </source>
</evidence>
<protein>
    <submittedName>
        <fullName evidence="2">Uncharacterized protein</fullName>
    </submittedName>
</protein>
<dbReference type="RefSeq" id="WP_011734311.1">
    <property type="nucleotide sequence ID" value="NC_008609.1"/>
</dbReference>
<evidence type="ECO:0000313" key="2">
    <source>
        <dbReference type="EMBL" id="ABK97997.1"/>
    </source>
</evidence>
<gene>
    <name evidence="2" type="ordered locus">Ppro_0363</name>
</gene>
<dbReference type="Proteomes" id="UP000006732">
    <property type="component" value="Chromosome"/>
</dbReference>
<dbReference type="KEGG" id="ppd:Ppro_0363"/>
<feature type="compositionally biased region" description="Basic and acidic residues" evidence="1">
    <location>
        <begin position="821"/>
        <end position="844"/>
    </location>
</feature>
<accession>A1AKX7</accession>
<name>A1AKX7_PELPD</name>